<dbReference type="GO" id="GO:0003735">
    <property type="term" value="F:structural constituent of ribosome"/>
    <property type="evidence" value="ECO:0007669"/>
    <property type="project" value="InterPro"/>
</dbReference>
<dbReference type="GeneTree" id="ENSGT00390000015400"/>
<dbReference type="PANTHER" id="PTHR13124:SF12">
    <property type="entry name" value="LARGE RIBOSOMAL SUBUNIT PROTEIN ML46"/>
    <property type="match status" value="1"/>
</dbReference>
<dbReference type="Ensembl" id="ENSSPUT00000016555.1">
    <property type="protein sequence ID" value="ENSSPUP00000015521.1"/>
    <property type="gene ID" value="ENSSPUG00000012000.1"/>
</dbReference>
<accession>A0A8D0H5C2</accession>
<feature type="domain" description="Large ribosomal subunit protein mL46 N-terminal" evidence="1">
    <location>
        <begin position="72"/>
        <end position="170"/>
    </location>
</feature>
<reference evidence="2" key="1">
    <citation type="submission" date="2025-08" db="UniProtKB">
        <authorList>
            <consortium name="Ensembl"/>
        </authorList>
    </citation>
    <scope>IDENTIFICATION</scope>
</reference>
<dbReference type="GO" id="GO:0005762">
    <property type="term" value="C:mitochondrial large ribosomal subunit"/>
    <property type="evidence" value="ECO:0007669"/>
    <property type="project" value="TreeGrafter"/>
</dbReference>
<dbReference type="Pfam" id="PF11788">
    <property type="entry name" value="MRP-L46"/>
    <property type="match status" value="1"/>
</dbReference>
<sequence>MHCGYGPEERRVRCRRGAVGGVGAVHCGKMAVSLWRALHGAASARWGWGRGCRRLSHPAAAPQEQAGGGARWRLQGAVCLQRLPRLVQPLNPEQEEMERLVQQLEVEKSYYSDHELRCMEEEDRQERLKDNTYNEDDELEQTIMLVQDLEDTWEQTLQKFKAAPRITEADEKDDRTSLNRKLDRSLLLLVKEKIGDQEIWLLPQAEWRTGETLRGTAERALFALSGKPLAGSLQLPPSSGLLSLGCSRFTVSMLVPF</sequence>
<evidence type="ECO:0000313" key="2">
    <source>
        <dbReference type="Ensembl" id="ENSSPUP00000015521.1"/>
    </source>
</evidence>
<name>A0A8D0H5C2_SPHPU</name>
<proteinExistence type="predicted"/>
<dbReference type="Gene3D" id="3.90.79.10">
    <property type="entry name" value="Nucleoside Triphosphate Pyrophosphohydrolase"/>
    <property type="match status" value="1"/>
</dbReference>
<protein>
    <recommendedName>
        <fullName evidence="1">Large ribosomal subunit protein mL46 N-terminal domain-containing protein</fullName>
    </recommendedName>
</protein>
<dbReference type="AlphaFoldDB" id="A0A8D0H5C2"/>
<dbReference type="Proteomes" id="UP000694392">
    <property type="component" value="Unplaced"/>
</dbReference>
<evidence type="ECO:0000259" key="1">
    <source>
        <dbReference type="Pfam" id="PF11788"/>
    </source>
</evidence>
<evidence type="ECO:0000313" key="3">
    <source>
        <dbReference type="Proteomes" id="UP000694392"/>
    </source>
</evidence>
<keyword evidence="3" id="KW-1185">Reference proteome</keyword>
<dbReference type="InterPro" id="IPR021757">
    <property type="entry name" value="Ribosomal_mL46_N"/>
</dbReference>
<organism evidence="2 3">
    <name type="scientific">Sphenodon punctatus</name>
    <name type="common">Tuatara</name>
    <name type="synonym">Hatteria punctata</name>
    <dbReference type="NCBI Taxonomy" id="8508"/>
    <lineage>
        <taxon>Eukaryota</taxon>
        <taxon>Metazoa</taxon>
        <taxon>Chordata</taxon>
        <taxon>Craniata</taxon>
        <taxon>Vertebrata</taxon>
        <taxon>Euteleostomi</taxon>
        <taxon>Lepidosauria</taxon>
        <taxon>Sphenodontia</taxon>
        <taxon>Sphenodontidae</taxon>
        <taxon>Sphenodon</taxon>
    </lineage>
</organism>
<reference evidence="2" key="2">
    <citation type="submission" date="2025-09" db="UniProtKB">
        <authorList>
            <consortium name="Ensembl"/>
        </authorList>
    </citation>
    <scope>IDENTIFICATION</scope>
</reference>
<dbReference type="PANTHER" id="PTHR13124">
    <property type="entry name" value="39S RIBOSOMAL PROTEIN L46, MITOCHONDRIAL PRECURSOR-RELATED"/>
    <property type="match status" value="1"/>
</dbReference>
<dbReference type="InterPro" id="IPR040008">
    <property type="entry name" value="Ribosomal_mL46"/>
</dbReference>